<reference evidence="1 2" key="1">
    <citation type="journal article" date="2021" name="Commun. Biol.">
        <title>The genome of Shorea leprosula (Dipterocarpaceae) highlights the ecological relevance of drought in aseasonal tropical rainforests.</title>
        <authorList>
            <person name="Ng K.K.S."/>
            <person name="Kobayashi M.J."/>
            <person name="Fawcett J.A."/>
            <person name="Hatakeyama M."/>
            <person name="Paape T."/>
            <person name="Ng C.H."/>
            <person name="Ang C.C."/>
            <person name="Tnah L.H."/>
            <person name="Lee C.T."/>
            <person name="Nishiyama T."/>
            <person name="Sese J."/>
            <person name="O'Brien M.J."/>
            <person name="Copetti D."/>
            <person name="Mohd Noor M.I."/>
            <person name="Ong R.C."/>
            <person name="Putra M."/>
            <person name="Sireger I.Z."/>
            <person name="Indrioko S."/>
            <person name="Kosugi Y."/>
            <person name="Izuno A."/>
            <person name="Isagi Y."/>
            <person name="Lee S.L."/>
            <person name="Shimizu K.K."/>
        </authorList>
    </citation>
    <scope>NUCLEOTIDE SEQUENCE [LARGE SCALE GENOMIC DNA]</scope>
    <source>
        <strain evidence="1">214</strain>
    </source>
</reference>
<dbReference type="EMBL" id="BPVZ01000015">
    <property type="protein sequence ID" value="GKV00567.1"/>
    <property type="molecule type" value="Genomic_DNA"/>
</dbReference>
<accession>A0AAV5IPA2</accession>
<comment type="caution">
    <text evidence="1">The sequence shown here is derived from an EMBL/GenBank/DDBJ whole genome shotgun (WGS) entry which is preliminary data.</text>
</comment>
<sequence>MLKKHQQLEHLQAELCAHGGSNEVQVSNFFKLSNKLNISFKILLL</sequence>
<proteinExistence type="predicted"/>
<name>A0AAV5IPA2_9ROSI</name>
<evidence type="ECO:0000313" key="2">
    <source>
        <dbReference type="Proteomes" id="UP001054252"/>
    </source>
</evidence>
<organism evidence="1 2">
    <name type="scientific">Rubroshorea leprosula</name>
    <dbReference type="NCBI Taxonomy" id="152421"/>
    <lineage>
        <taxon>Eukaryota</taxon>
        <taxon>Viridiplantae</taxon>
        <taxon>Streptophyta</taxon>
        <taxon>Embryophyta</taxon>
        <taxon>Tracheophyta</taxon>
        <taxon>Spermatophyta</taxon>
        <taxon>Magnoliopsida</taxon>
        <taxon>eudicotyledons</taxon>
        <taxon>Gunneridae</taxon>
        <taxon>Pentapetalae</taxon>
        <taxon>rosids</taxon>
        <taxon>malvids</taxon>
        <taxon>Malvales</taxon>
        <taxon>Dipterocarpaceae</taxon>
        <taxon>Rubroshorea</taxon>
    </lineage>
</organism>
<evidence type="ECO:0000313" key="1">
    <source>
        <dbReference type="EMBL" id="GKV00567.1"/>
    </source>
</evidence>
<protein>
    <submittedName>
        <fullName evidence="1">Uncharacterized protein</fullName>
    </submittedName>
</protein>
<keyword evidence="2" id="KW-1185">Reference proteome</keyword>
<gene>
    <name evidence="1" type="ORF">SLEP1_g13236</name>
</gene>
<dbReference type="Proteomes" id="UP001054252">
    <property type="component" value="Unassembled WGS sequence"/>
</dbReference>
<dbReference type="AlphaFoldDB" id="A0AAV5IPA2"/>